<comment type="function">
    <text evidence="1">Catalyzes the phosphorylation of the beta-carboxyl group of aspartic acid with ATP to yield 4-phospho-L-aspartate, which is involved in the branched biosynthetic pathway leading to the biosynthesis of amino acids threonine, isoleucine and methionine.</text>
</comment>
<evidence type="ECO:0000256" key="11">
    <source>
        <dbReference type="ARBA" id="ARBA00022915"/>
    </source>
</evidence>
<dbReference type="UniPathway" id="UPA00034">
    <property type="reaction ID" value="UER00015"/>
</dbReference>
<dbReference type="InterPro" id="IPR005260">
    <property type="entry name" value="Asp_kin_monofn"/>
</dbReference>
<dbReference type="GO" id="GO:0019877">
    <property type="term" value="P:diaminopimelate biosynthetic process"/>
    <property type="evidence" value="ECO:0007669"/>
    <property type="project" value="UniProtKB-KW"/>
</dbReference>
<dbReference type="Proteomes" id="UP000029622">
    <property type="component" value="Unassembled WGS sequence"/>
</dbReference>
<dbReference type="EMBL" id="AZTB01000032">
    <property type="protein sequence ID" value="KGG80284.1"/>
    <property type="molecule type" value="Genomic_DNA"/>
</dbReference>
<dbReference type="PIRSF" id="PIRSF000726">
    <property type="entry name" value="Asp_kin"/>
    <property type="match status" value="1"/>
</dbReference>
<dbReference type="Pfam" id="PF13840">
    <property type="entry name" value="ACT_7"/>
    <property type="match status" value="1"/>
</dbReference>
<dbReference type="GO" id="GO:0009089">
    <property type="term" value="P:lysine biosynthetic process via diaminopimelate"/>
    <property type="evidence" value="ECO:0007669"/>
    <property type="project" value="UniProtKB-UniPathway"/>
</dbReference>
<evidence type="ECO:0000256" key="12">
    <source>
        <dbReference type="ARBA" id="ARBA00023154"/>
    </source>
</evidence>
<evidence type="ECO:0000256" key="13">
    <source>
        <dbReference type="ARBA" id="ARBA00047872"/>
    </source>
</evidence>
<evidence type="ECO:0000256" key="6">
    <source>
        <dbReference type="ARBA" id="ARBA00022605"/>
    </source>
</evidence>
<evidence type="ECO:0000256" key="9">
    <source>
        <dbReference type="ARBA" id="ARBA00022777"/>
    </source>
</evidence>
<evidence type="ECO:0000256" key="3">
    <source>
        <dbReference type="ARBA" id="ARBA00004986"/>
    </source>
</evidence>
<evidence type="ECO:0000313" key="19">
    <source>
        <dbReference type="Proteomes" id="UP000029622"/>
    </source>
</evidence>
<dbReference type="GO" id="GO:0009088">
    <property type="term" value="P:threonine biosynthetic process"/>
    <property type="evidence" value="ECO:0007669"/>
    <property type="project" value="UniProtKB-UniPathway"/>
</dbReference>
<feature type="binding site" evidence="14">
    <location>
        <position position="77"/>
    </location>
    <ligand>
        <name>substrate</name>
    </ligand>
</feature>
<dbReference type="GO" id="GO:0005524">
    <property type="term" value="F:ATP binding"/>
    <property type="evidence" value="ECO:0007669"/>
    <property type="project" value="UniProtKB-KW"/>
</dbReference>
<keyword evidence="10 14" id="KW-0067">ATP-binding</keyword>
<keyword evidence="8 14" id="KW-0547">Nucleotide-binding</keyword>
<dbReference type="PROSITE" id="PS51671">
    <property type="entry name" value="ACT"/>
    <property type="match status" value="1"/>
</dbReference>
<name>A0A096CUQ1_9FIRM</name>
<comment type="caution">
    <text evidence="18">The sequence shown here is derived from an EMBL/GenBank/DDBJ whole genome shotgun (WGS) entry which is preliminary data.</text>
</comment>
<feature type="domain" description="ACT" evidence="17">
    <location>
        <begin position="342"/>
        <end position="403"/>
    </location>
</feature>
<evidence type="ECO:0000256" key="8">
    <source>
        <dbReference type="ARBA" id="ARBA00022741"/>
    </source>
</evidence>
<dbReference type="UniPathway" id="UPA00051">
    <property type="reaction ID" value="UER00462"/>
</dbReference>
<evidence type="ECO:0000256" key="15">
    <source>
        <dbReference type="RuleBase" id="RU003448"/>
    </source>
</evidence>
<comment type="pathway">
    <text evidence="3 16">Amino-acid biosynthesis; L-methionine biosynthesis via de novo pathway; L-homoserine from L-aspartate: step 1/3.</text>
</comment>
<dbReference type="SUPFAM" id="SSF53633">
    <property type="entry name" value="Carbamate kinase-like"/>
    <property type="match status" value="1"/>
</dbReference>
<dbReference type="PANTHER" id="PTHR21499">
    <property type="entry name" value="ASPARTATE KINASE"/>
    <property type="match status" value="1"/>
</dbReference>
<evidence type="ECO:0000256" key="2">
    <source>
        <dbReference type="ARBA" id="ARBA00004766"/>
    </source>
</evidence>
<protein>
    <recommendedName>
        <fullName evidence="15">Aspartokinase</fullName>
        <ecNumber evidence="15">2.7.2.4</ecNumber>
    </recommendedName>
</protein>
<evidence type="ECO:0000256" key="5">
    <source>
        <dbReference type="ARBA" id="ARBA00010122"/>
    </source>
</evidence>
<keyword evidence="6 16" id="KW-0028">Amino-acid biosynthesis</keyword>
<proteinExistence type="inferred from homology"/>
<keyword evidence="11" id="KW-0220">Diaminopimelate biosynthesis</keyword>
<accession>A0A096CUQ1</accession>
<keyword evidence="7 15" id="KW-0808">Transferase</keyword>
<dbReference type="InterPro" id="IPR018042">
    <property type="entry name" value="Aspartate_kinase_CS"/>
</dbReference>
<dbReference type="EC" id="2.7.2.4" evidence="15"/>
<evidence type="ECO:0000256" key="10">
    <source>
        <dbReference type="ARBA" id="ARBA00022840"/>
    </source>
</evidence>
<sequence>MRILIQKFGGTSVSTFENRERVVKKIIDKFSKGYNVVVVVSAMGRKGEPYATDSLISLVNRQNISKRDLDLLMACGEIISAIVLSDHINRRGYKSVVLTGQQAGILTDSNYGEANVISVNPERIMKHLSHNEIVIVAGFQGANENGEITTLGRGGSDTTAVILGEALKSEVVEIYTDVDGIMTADPRIVPEAKLIEKICYSEVYQLAENGAKVIHPKAVEIAERANLKVVIKNTLNECDGTLITYTEGYNHSIDKNRDNIITAITHKGERVQIIIYSNGNEKKMQELINKIAENNISLDLINLLLDRKIFTIDKNDLFKLKRILDESNIKYDLIDNCCKLSIIGNRMRGVPGVMAKIVNALSNEGINILQTSDSHTTIWCLIKEKDAHKAIKVLHKEFNLDKE</sequence>
<evidence type="ECO:0000256" key="4">
    <source>
        <dbReference type="ARBA" id="ARBA00005139"/>
    </source>
</evidence>
<dbReference type="PROSITE" id="PS00324">
    <property type="entry name" value="ASPARTOKINASE"/>
    <property type="match status" value="1"/>
</dbReference>
<dbReference type="RefSeq" id="WP_035163598.1">
    <property type="nucleotide sequence ID" value="NZ_AZTB01000032.1"/>
</dbReference>
<dbReference type="Gene3D" id="3.30.70.260">
    <property type="match status" value="1"/>
</dbReference>
<dbReference type="InterPro" id="IPR001048">
    <property type="entry name" value="Asp/Glu/Uridylate_kinase"/>
</dbReference>
<dbReference type="PANTHER" id="PTHR21499:SF3">
    <property type="entry name" value="ASPARTOKINASE"/>
    <property type="match status" value="1"/>
</dbReference>
<dbReference type="SUPFAM" id="SSF55021">
    <property type="entry name" value="ACT-like"/>
    <property type="match status" value="2"/>
</dbReference>
<dbReference type="InterPro" id="IPR036393">
    <property type="entry name" value="AceGlu_kinase-like_sf"/>
</dbReference>
<comment type="pathway">
    <text evidence="2 16">Amino-acid biosynthesis; L-lysine biosynthesis via DAP pathway; (S)-tetrahydrodipicolinate from L-aspartate: step 1/4.</text>
</comment>
<evidence type="ECO:0000313" key="18">
    <source>
        <dbReference type="EMBL" id="KGG80284.1"/>
    </source>
</evidence>
<feature type="binding site" evidence="14">
    <location>
        <position position="187"/>
    </location>
    <ligand>
        <name>ATP</name>
        <dbReference type="ChEBI" id="CHEBI:30616"/>
    </ligand>
</feature>
<evidence type="ECO:0000256" key="1">
    <source>
        <dbReference type="ARBA" id="ARBA00003121"/>
    </source>
</evidence>
<dbReference type="UniPathway" id="UPA00050">
    <property type="reaction ID" value="UER00461"/>
</dbReference>
<gene>
    <name evidence="18" type="ORF">Y919_07235</name>
</gene>
<evidence type="ECO:0000256" key="7">
    <source>
        <dbReference type="ARBA" id="ARBA00022679"/>
    </source>
</evidence>
<dbReference type="Pfam" id="PF00696">
    <property type="entry name" value="AA_kinase"/>
    <property type="match status" value="1"/>
</dbReference>
<dbReference type="InterPro" id="IPR027795">
    <property type="entry name" value="CASTOR_ACT_dom"/>
</dbReference>
<dbReference type="InterPro" id="IPR002912">
    <property type="entry name" value="ACT_dom"/>
</dbReference>
<comment type="pathway">
    <text evidence="4 16">Amino-acid biosynthesis; L-threonine biosynthesis; L-threonine from L-aspartate: step 1/5.</text>
</comment>
<feature type="binding site" evidence="14">
    <location>
        <position position="52"/>
    </location>
    <ligand>
        <name>substrate</name>
    </ligand>
</feature>
<dbReference type="STRING" id="1156417.Y919_07235"/>
<dbReference type="NCBIfam" id="NF006068">
    <property type="entry name" value="PRK08210.1"/>
    <property type="match status" value="1"/>
</dbReference>
<organism evidence="18 19">
    <name type="scientific">Caloranaerobacter azorensis H53214</name>
    <dbReference type="NCBI Taxonomy" id="1156417"/>
    <lineage>
        <taxon>Bacteria</taxon>
        <taxon>Bacillati</taxon>
        <taxon>Bacillota</taxon>
        <taxon>Tissierellia</taxon>
        <taxon>Tissierellales</taxon>
        <taxon>Thermohalobacteraceae</taxon>
        <taxon>Caloranaerobacter</taxon>
    </lineage>
</organism>
<dbReference type="GO" id="GO:0004072">
    <property type="term" value="F:aspartate kinase activity"/>
    <property type="evidence" value="ECO:0007669"/>
    <property type="project" value="UniProtKB-EC"/>
</dbReference>
<comment type="catalytic activity">
    <reaction evidence="13 15">
        <text>L-aspartate + ATP = 4-phospho-L-aspartate + ADP</text>
        <dbReference type="Rhea" id="RHEA:23776"/>
        <dbReference type="ChEBI" id="CHEBI:29991"/>
        <dbReference type="ChEBI" id="CHEBI:30616"/>
        <dbReference type="ChEBI" id="CHEBI:57535"/>
        <dbReference type="ChEBI" id="CHEBI:456216"/>
        <dbReference type="EC" id="2.7.2.4"/>
    </reaction>
</comment>
<feature type="binding site" evidence="14">
    <location>
        <begin position="176"/>
        <end position="177"/>
    </location>
    <ligand>
        <name>ATP</name>
        <dbReference type="ChEBI" id="CHEBI:30616"/>
    </ligand>
</feature>
<dbReference type="Gene3D" id="3.40.1160.10">
    <property type="entry name" value="Acetylglutamate kinase-like"/>
    <property type="match status" value="1"/>
</dbReference>
<dbReference type="NCBIfam" id="TIGR00657">
    <property type="entry name" value="asp_kinases"/>
    <property type="match status" value="1"/>
</dbReference>
<evidence type="ECO:0000256" key="16">
    <source>
        <dbReference type="RuleBase" id="RU004249"/>
    </source>
</evidence>
<keyword evidence="9 15" id="KW-0418">Kinase</keyword>
<dbReference type="GO" id="GO:0009090">
    <property type="term" value="P:homoserine biosynthetic process"/>
    <property type="evidence" value="ECO:0007669"/>
    <property type="project" value="TreeGrafter"/>
</dbReference>
<feature type="binding site" evidence="14">
    <location>
        <begin position="7"/>
        <end position="10"/>
    </location>
    <ligand>
        <name>ATP</name>
        <dbReference type="ChEBI" id="CHEBI:30616"/>
    </ligand>
</feature>
<dbReference type="GO" id="GO:0005829">
    <property type="term" value="C:cytosol"/>
    <property type="evidence" value="ECO:0007669"/>
    <property type="project" value="TreeGrafter"/>
</dbReference>
<dbReference type="AlphaFoldDB" id="A0A096CUQ1"/>
<evidence type="ECO:0000259" key="17">
    <source>
        <dbReference type="PROSITE" id="PS51671"/>
    </source>
</evidence>
<evidence type="ECO:0000256" key="14">
    <source>
        <dbReference type="PIRSR" id="PIRSR000726-1"/>
    </source>
</evidence>
<feature type="binding site" evidence="14">
    <location>
        <begin position="212"/>
        <end position="213"/>
    </location>
    <ligand>
        <name>ATP</name>
        <dbReference type="ChEBI" id="CHEBI:30616"/>
    </ligand>
</feature>
<comment type="similarity">
    <text evidence="5 15">Belongs to the aspartokinase family.</text>
</comment>
<dbReference type="InterPro" id="IPR001341">
    <property type="entry name" value="Asp_kinase"/>
</dbReference>
<dbReference type="InterPro" id="IPR045865">
    <property type="entry name" value="ACT-like_dom_sf"/>
</dbReference>
<keyword evidence="12" id="KW-0457">Lysine biosynthesis</keyword>
<dbReference type="FunFam" id="3.40.1160.10:FF:000002">
    <property type="entry name" value="Aspartokinase"/>
    <property type="match status" value="1"/>
</dbReference>
<reference evidence="18 19" key="1">
    <citation type="submission" date="2013-12" db="EMBL/GenBank/DDBJ databases">
        <title>Draft genome sequence of Caloranaerobacter sp. H53214.</title>
        <authorList>
            <person name="Jiang L.J."/>
            <person name="Shao Z.Z."/>
            <person name="Long M.N."/>
        </authorList>
    </citation>
    <scope>NUCLEOTIDE SEQUENCE [LARGE SCALE GENOMIC DNA]</scope>
    <source>
        <strain evidence="18 19">H53214</strain>
    </source>
</reference>
<dbReference type="CDD" id="cd04937">
    <property type="entry name" value="ACT_AKi-DapG-BS_2"/>
    <property type="match status" value="1"/>
</dbReference>